<feature type="transmembrane region" description="Helical" evidence="2">
    <location>
        <begin position="685"/>
        <end position="702"/>
    </location>
</feature>
<keyword evidence="4" id="KW-1185">Reference proteome</keyword>
<accession>A0A6A5K9U3</accession>
<protein>
    <submittedName>
        <fullName evidence="3">Uncharacterized protein</fullName>
    </submittedName>
</protein>
<keyword evidence="2" id="KW-0812">Transmembrane</keyword>
<evidence type="ECO:0000256" key="1">
    <source>
        <dbReference type="SAM" id="MobiDB-lite"/>
    </source>
</evidence>
<evidence type="ECO:0000313" key="4">
    <source>
        <dbReference type="Proteomes" id="UP000800040"/>
    </source>
</evidence>
<name>A0A6A5K9U3_9PLEO</name>
<evidence type="ECO:0000313" key="3">
    <source>
        <dbReference type="EMBL" id="KAF1831204.1"/>
    </source>
</evidence>
<dbReference type="Proteomes" id="UP000800040">
    <property type="component" value="Unassembled WGS sequence"/>
</dbReference>
<dbReference type="AlphaFoldDB" id="A0A6A5K9U3"/>
<dbReference type="PANTHER" id="PTHR37576:SF2">
    <property type="entry name" value="DEFECT AT LOW TEMPERATURE PROTEIN 1"/>
    <property type="match status" value="1"/>
</dbReference>
<feature type="transmembrane region" description="Helical" evidence="2">
    <location>
        <begin position="573"/>
        <end position="595"/>
    </location>
</feature>
<proteinExistence type="predicted"/>
<keyword evidence="2" id="KW-0472">Membrane</keyword>
<reference evidence="3" key="1">
    <citation type="submission" date="2020-01" db="EMBL/GenBank/DDBJ databases">
        <authorList>
            <consortium name="DOE Joint Genome Institute"/>
            <person name="Haridas S."/>
            <person name="Albert R."/>
            <person name="Binder M."/>
            <person name="Bloem J."/>
            <person name="Labutti K."/>
            <person name="Salamov A."/>
            <person name="Andreopoulos B."/>
            <person name="Baker S.E."/>
            <person name="Barry K."/>
            <person name="Bills G."/>
            <person name="Bluhm B.H."/>
            <person name="Cannon C."/>
            <person name="Castanera R."/>
            <person name="Culley D.E."/>
            <person name="Daum C."/>
            <person name="Ezra D."/>
            <person name="Gonzalez J.B."/>
            <person name="Henrissat B."/>
            <person name="Kuo A."/>
            <person name="Liang C."/>
            <person name="Lipzen A."/>
            <person name="Lutzoni F."/>
            <person name="Magnuson J."/>
            <person name="Mondo S."/>
            <person name="Nolan M."/>
            <person name="Ohm R."/>
            <person name="Pangilinan J."/>
            <person name="Park H.-J."/>
            <person name="Ramirez L."/>
            <person name="Alfaro M."/>
            <person name="Sun H."/>
            <person name="Tritt A."/>
            <person name="Yoshinaga Y."/>
            <person name="Zwiers L.-H."/>
            <person name="Turgeon B.G."/>
            <person name="Goodwin S.B."/>
            <person name="Spatafora J.W."/>
            <person name="Crous P.W."/>
            <person name="Grigoriev I.V."/>
        </authorList>
    </citation>
    <scope>NUCLEOTIDE SEQUENCE</scope>
    <source>
        <strain evidence="3">P77</strain>
    </source>
</reference>
<feature type="compositionally biased region" description="Basic and acidic residues" evidence="1">
    <location>
        <begin position="65"/>
        <end position="78"/>
    </location>
</feature>
<keyword evidence="2" id="KW-1133">Transmembrane helix</keyword>
<organism evidence="3 4">
    <name type="scientific">Decorospora gaudefroyi</name>
    <dbReference type="NCBI Taxonomy" id="184978"/>
    <lineage>
        <taxon>Eukaryota</taxon>
        <taxon>Fungi</taxon>
        <taxon>Dikarya</taxon>
        <taxon>Ascomycota</taxon>
        <taxon>Pezizomycotina</taxon>
        <taxon>Dothideomycetes</taxon>
        <taxon>Pleosporomycetidae</taxon>
        <taxon>Pleosporales</taxon>
        <taxon>Pleosporineae</taxon>
        <taxon>Pleosporaceae</taxon>
        <taxon>Decorospora</taxon>
    </lineage>
</organism>
<gene>
    <name evidence="3" type="ORF">BDW02DRAFT_607014</name>
</gene>
<dbReference type="OrthoDB" id="5357734at2759"/>
<dbReference type="PANTHER" id="PTHR37576">
    <property type="entry name" value="DEFECT AT LOW TEMPERATURE PROTEIN 1"/>
    <property type="match status" value="1"/>
</dbReference>
<feature type="transmembrane region" description="Helical" evidence="2">
    <location>
        <begin position="98"/>
        <end position="118"/>
    </location>
</feature>
<feature type="region of interest" description="Disordered" evidence="1">
    <location>
        <begin position="56"/>
        <end position="78"/>
    </location>
</feature>
<dbReference type="InterPro" id="IPR021514">
    <property type="entry name" value="DUF3176"/>
</dbReference>
<evidence type="ECO:0000256" key="2">
    <source>
        <dbReference type="SAM" id="Phobius"/>
    </source>
</evidence>
<sequence length="705" mass="77332">MANDQIRPISQVPTFVNSQPEVYRDSWKTAPGSPDRDLNTKADTVVQECEVLQCDSSGSSQASDALKDEYDGKSAHKEHELHDDGIDWRPGFGHQFPWLGFAGLMVVLVATAMAVAILCSSHKKRVTDWPFTKLPAQPNVLLNVANQVQNLGLITMVGQGLAIAWWRKVLRGSSLRSLHKNHAYSYSFYAILTSGKHFNIIALAALMTKFAVIDSTLFQTATKTIITQQVAYTNVSMTGWIEADWVPNAGGVPGSGGKIKTVDAAWASVLDAYDQKIANGKVHDLLKGNASFFGCPFRQECSGYIKGLGFAFNCSTSVEDVDYGQQRRSQLNGVAASYPLWDINFNSSWANETKPYASINFDMLYVDSHPGKDGKTCPGTLTRRSCEIRTAVVQYPVTIMVPSAEELEGKNIVTHIKFYNDNTTWPISAPLDNIEQIDELEVLDYVDLDEGFNDTSTVGALTYIMNNLYSSSANLTYETAWGVISRGSAAQTLYYADTDRMDRDHCWYDIDKPNKDDPAIEILRKINTLSFVAALYLKGDPSTHVASRSAAGMSSQEFTALVTGIVEEYSTSFPYVGGGLAATFITLSLVLPVYWRFWDLGRKVTLGPLEISHAFGAPIIAPERMKAYHGDFEQVLQDVGARRVQYGQLVGAPPGQMGIAEPGMVVRPARSGRWKISGRRETRRIGIGALFGGALGAVVAGTDRN</sequence>
<feature type="transmembrane region" description="Helical" evidence="2">
    <location>
        <begin position="186"/>
        <end position="207"/>
    </location>
</feature>
<dbReference type="Pfam" id="PF11374">
    <property type="entry name" value="DUF3176"/>
    <property type="match status" value="1"/>
</dbReference>
<dbReference type="EMBL" id="ML975370">
    <property type="protein sequence ID" value="KAF1831204.1"/>
    <property type="molecule type" value="Genomic_DNA"/>
</dbReference>